<name>A0A844CUY7_9BURK</name>
<protein>
    <recommendedName>
        <fullName evidence="3">MipA/OmpV family protein</fullName>
    </recommendedName>
</protein>
<dbReference type="AlphaFoldDB" id="A0A844CUY7"/>
<dbReference type="Proteomes" id="UP000439986">
    <property type="component" value="Unassembled WGS sequence"/>
</dbReference>
<reference evidence="1 2" key="1">
    <citation type="submission" date="2019-11" db="EMBL/GenBank/DDBJ databases">
        <title>Novel species isolated from a subtropical stream in China.</title>
        <authorList>
            <person name="Lu H."/>
        </authorList>
    </citation>
    <scope>NUCLEOTIDE SEQUENCE [LARGE SCALE GENOMIC DNA]</scope>
    <source>
        <strain evidence="1 2">FT26W</strain>
    </source>
</reference>
<evidence type="ECO:0000313" key="2">
    <source>
        <dbReference type="Proteomes" id="UP000439986"/>
    </source>
</evidence>
<gene>
    <name evidence="1" type="ORF">GJ698_10870</name>
</gene>
<keyword evidence="2" id="KW-1185">Reference proteome</keyword>
<dbReference type="EMBL" id="WKJL01000006">
    <property type="protein sequence ID" value="MRW84587.1"/>
    <property type="molecule type" value="Genomic_DNA"/>
</dbReference>
<accession>A0A844CUY7</accession>
<dbReference type="Pfam" id="PF06629">
    <property type="entry name" value="MipA"/>
    <property type="match status" value="1"/>
</dbReference>
<evidence type="ECO:0000313" key="1">
    <source>
        <dbReference type="EMBL" id="MRW84587.1"/>
    </source>
</evidence>
<organism evidence="1 2">
    <name type="scientific">Duganella aquatilis</name>
    <dbReference type="NCBI Taxonomy" id="2666082"/>
    <lineage>
        <taxon>Bacteria</taxon>
        <taxon>Pseudomonadati</taxon>
        <taxon>Pseudomonadota</taxon>
        <taxon>Betaproteobacteria</taxon>
        <taxon>Burkholderiales</taxon>
        <taxon>Oxalobacteraceae</taxon>
        <taxon>Telluria group</taxon>
        <taxon>Duganella</taxon>
    </lineage>
</organism>
<comment type="caution">
    <text evidence="1">The sequence shown here is derived from an EMBL/GenBank/DDBJ whole genome shotgun (WGS) entry which is preliminary data.</text>
</comment>
<sequence>MLAAPVFAQQGEGTAPDAGWRLVGDIGAGVNVAPVPASAQSRQTSAIPYLNADYGPVFARIDTFGVKLLPVGAGSVELLTRVLSDGYTPRGNAPGVQRRQDSLPVGLGTLQVTAAGAFMLNVYHDAGKSGGNLADAMYAAEFDTGPLALYPQAGVEYRSSAYVRYFDGTPSSRPGAASSPFAALFAEMHLGGRWYVNANVRRSWLGKAIRNSPLVRRSTLDSGLLALSYRFD</sequence>
<dbReference type="InterPro" id="IPR010583">
    <property type="entry name" value="MipA"/>
</dbReference>
<evidence type="ECO:0008006" key="3">
    <source>
        <dbReference type="Google" id="ProtNLM"/>
    </source>
</evidence>
<proteinExistence type="predicted"/>